<dbReference type="AlphaFoldDB" id="A0AA48RBH4"/>
<proteinExistence type="predicted"/>
<feature type="compositionally biased region" description="Low complexity" evidence="1">
    <location>
        <begin position="21"/>
        <end position="33"/>
    </location>
</feature>
<dbReference type="InterPro" id="IPR036390">
    <property type="entry name" value="WH_DNA-bd_sf"/>
</dbReference>
<evidence type="ECO:0000313" key="2">
    <source>
        <dbReference type="EMBL" id="CAJ0848922.1"/>
    </source>
</evidence>
<name>A0AA48RBH4_9ZZZZ</name>
<gene>
    <name evidence="2" type="ORF">AMST5_00048</name>
</gene>
<feature type="region of interest" description="Disordered" evidence="1">
    <location>
        <begin position="1"/>
        <end position="53"/>
    </location>
</feature>
<dbReference type="EMBL" id="OY288114">
    <property type="protein sequence ID" value="CAJ0848922.1"/>
    <property type="molecule type" value="Genomic_DNA"/>
</dbReference>
<dbReference type="SUPFAM" id="SSF46785">
    <property type="entry name" value="Winged helix' DNA-binding domain"/>
    <property type="match status" value="1"/>
</dbReference>
<dbReference type="Pfam" id="PF13412">
    <property type="entry name" value="HTH_24"/>
    <property type="match status" value="1"/>
</dbReference>
<organism evidence="2">
    <name type="scientific">freshwater sediment metagenome</name>
    <dbReference type="NCBI Taxonomy" id="556182"/>
    <lineage>
        <taxon>unclassified sequences</taxon>
        <taxon>metagenomes</taxon>
        <taxon>ecological metagenomes</taxon>
    </lineage>
</organism>
<reference evidence="2" key="1">
    <citation type="submission" date="2023-07" db="EMBL/GenBank/DDBJ databases">
        <authorList>
            <person name="Pelsma A.J. K."/>
        </authorList>
    </citation>
    <scope>NUCLEOTIDE SEQUENCE</scope>
</reference>
<protein>
    <submittedName>
        <fullName evidence="2">Uncharacterized protein</fullName>
    </submittedName>
</protein>
<accession>A0AA48RBH4</accession>
<sequence length="139" mass="14638">MSRRRASPHQMSLAALWEETGNPAAGPAAGPVGTDEPSKPVSGGNISQPAAGNNLAPRAWLEALRQRRPAGVATVAVAREIAANPRVSNRELASRTGHTEFTCQRAKRRLVALGFLHVVKSRGGPGNRNNYLMTIPGGA</sequence>
<evidence type="ECO:0000256" key="1">
    <source>
        <dbReference type="SAM" id="MobiDB-lite"/>
    </source>
</evidence>